<feature type="compositionally biased region" description="Low complexity" evidence="10">
    <location>
        <begin position="191"/>
        <end position="211"/>
    </location>
</feature>
<evidence type="ECO:0000313" key="11">
    <source>
        <dbReference type="EMBL" id="ACO66676.1"/>
    </source>
</evidence>
<dbReference type="KEGG" id="mis:MICPUN_103691"/>
<evidence type="ECO:0000256" key="3">
    <source>
        <dbReference type="ARBA" id="ARBA00022448"/>
    </source>
</evidence>
<comment type="similarity">
    <text evidence="2 9">Belongs to the mitochondrial carrier (TC 2.A.29) family.</text>
</comment>
<accession>C1EFX5</accession>
<gene>
    <name evidence="11" type="ORF">MICPUN_103691</name>
</gene>
<dbReference type="GO" id="GO:0006862">
    <property type="term" value="P:nucleotide transport"/>
    <property type="evidence" value="ECO:0007669"/>
    <property type="project" value="InterPro"/>
</dbReference>
<dbReference type="InterPro" id="IPR023395">
    <property type="entry name" value="MCP_dom_sf"/>
</dbReference>
<dbReference type="InterPro" id="IPR018108">
    <property type="entry name" value="MCP_transmembrane"/>
</dbReference>
<keyword evidence="5" id="KW-0677">Repeat</keyword>
<keyword evidence="7 8" id="KW-0472">Membrane</keyword>
<evidence type="ECO:0000256" key="10">
    <source>
        <dbReference type="SAM" id="MobiDB-lite"/>
    </source>
</evidence>
<feature type="compositionally biased region" description="Basic and acidic residues" evidence="10">
    <location>
        <begin position="214"/>
        <end position="238"/>
    </location>
</feature>
<dbReference type="Gene3D" id="1.50.40.10">
    <property type="entry name" value="Mitochondrial carrier domain"/>
    <property type="match status" value="1"/>
</dbReference>
<dbReference type="InterPro" id="IPR044712">
    <property type="entry name" value="SLC25A32-like"/>
</dbReference>
<dbReference type="SUPFAM" id="SSF103506">
    <property type="entry name" value="Mitochondrial carrier"/>
    <property type="match status" value="1"/>
</dbReference>
<evidence type="ECO:0000313" key="12">
    <source>
        <dbReference type="Proteomes" id="UP000002009"/>
    </source>
</evidence>
<protein>
    <submittedName>
        <fullName evidence="11">Mitochondrial carrier family</fullName>
    </submittedName>
</protein>
<evidence type="ECO:0000256" key="7">
    <source>
        <dbReference type="ARBA" id="ARBA00023136"/>
    </source>
</evidence>
<name>C1EFX5_MICCC</name>
<evidence type="ECO:0000256" key="9">
    <source>
        <dbReference type="RuleBase" id="RU000488"/>
    </source>
</evidence>
<dbReference type="OMA" id="QFMIIES"/>
<evidence type="ECO:0000256" key="6">
    <source>
        <dbReference type="ARBA" id="ARBA00022989"/>
    </source>
</evidence>
<dbReference type="PANTHER" id="PTHR45683">
    <property type="entry name" value="MITOCHONDRIAL NICOTINAMIDE ADENINE DINUCLEOTIDE TRANSPORTER 1-RELATED-RELATED"/>
    <property type="match status" value="1"/>
</dbReference>
<evidence type="ECO:0000256" key="1">
    <source>
        <dbReference type="ARBA" id="ARBA00004141"/>
    </source>
</evidence>
<dbReference type="RefSeq" id="XP_002505418.1">
    <property type="nucleotide sequence ID" value="XM_002505372.1"/>
</dbReference>
<feature type="region of interest" description="Disordered" evidence="10">
    <location>
        <begin position="183"/>
        <end position="238"/>
    </location>
</feature>
<organism evidence="11 12">
    <name type="scientific">Micromonas commoda (strain RCC299 / NOUM17 / CCMP2709)</name>
    <name type="common">Picoplanktonic green alga</name>
    <dbReference type="NCBI Taxonomy" id="296587"/>
    <lineage>
        <taxon>Eukaryota</taxon>
        <taxon>Viridiplantae</taxon>
        <taxon>Chlorophyta</taxon>
        <taxon>Mamiellophyceae</taxon>
        <taxon>Mamiellales</taxon>
        <taxon>Mamiellaceae</taxon>
        <taxon>Micromonas</taxon>
    </lineage>
</organism>
<proteinExistence type="inferred from homology"/>
<keyword evidence="6" id="KW-1133">Transmembrane helix</keyword>
<reference evidence="11 12" key="1">
    <citation type="journal article" date="2009" name="Science">
        <title>Green evolution and dynamic adaptations revealed by genomes of the marine picoeukaryotes Micromonas.</title>
        <authorList>
            <person name="Worden A.Z."/>
            <person name="Lee J.H."/>
            <person name="Mock T."/>
            <person name="Rouze P."/>
            <person name="Simmons M.P."/>
            <person name="Aerts A.L."/>
            <person name="Allen A.E."/>
            <person name="Cuvelier M.L."/>
            <person name="Derelle E."/>
            <person name="Everett M.V."/>
            <person name="Foulon E."/>
            <person name="Grimwood J."/>
            <person name="Gundlach H."/>
            <person name="Henrissat B."/>
            <person name="Napoli C."/>
            <person name="McDonald S.M."/>
            <person name="Parker M.S."/>
            <person name="Rombauts S."/>
            <person name="Salamov A."/>
            <person name="Von Dassow P."/>
            <person name="Badger J.H."/>
            <person name="Coutinho P.M."/>
            <person name="Demir E."/>
            <person name="Dubchak I."/>
            <person name="Gentemann C."/>
            <person name="Eikrem W."/>
            <person name="Gready J.E."/>
            <person name="John U."/>
            <person name="Lanier W."/>
            <person name="Lindquist E.A."/>
            <person name="Lucas S."/>
            <person name="Mayer K.F."/>
            <person name="Moreau H."/>
            <person name="Not F."/>
            <person name="Otillar R."/>
            <person name="Panaud O."/>
            <person name="Pangilinan J."/>
            <person name="Paulsen I."/>
            <person name="Piegu B."/>
            <person name="Poliakov A."/>
            <person name="Robbens S."/>
            <person name="Schmutz J."/>
            <person name="Toulza E."/>
            <person name="Wyss T."/>
            <person name="Zelensky A."/>
            <person name="Zhou K."/>
            <person name="Armbrust E.V."/>
            <person name="Bhattacharya D."/>
            <person name="Goodenough U.W."/>
            <person name="Van de Peer Y."/>
            <person name="Grigoriev I.V."/>
        </authorList>
    </citation>
    <scope>NUCLEOTIDE SEQUENCE [LARGE SCALE GENOMIC DNA]</scope>
    <source>
        <strain evidence="12">RCC299 / NOUM17</strain>
    </source>
</reference>
<dbReference type="OrthoDB" id="2019556at2759"/>
<comment type="subcellular location">
    <subcellularLocation>
        <location evidence="1">Membrane</location>
        <topology evidence="1">Multi-pass membrane protein</topology>
    </subcellularLocation>
</comment>
<feature type="repeat" description="Solcar" evidence="8">
    <location>
        <begin position="319"/>
        <end position="409"/>
    </location>
</feature>
<dbReference type="GO" id="GO:0055085">
    <property type="term" value="P:transmembrane transport"/>
    <property type="evidence" value="ECO:0007669"/>
    <property type="project" value="InterPro"/>
</dbReference>
<evidence type="ECO:0000256" key="2">
    <source>
        <dbReference type="ARBA" id="ARBA00006375"/>
    </source>
</evidence>
<evidence type="ECO:0000256" key="5">
    <source>
        <dbReference type="ARBA" id="ARBA00022737"/>
    </source>
</evidence>
<dbReference type="FunCoup" id="C1EFX5">
    <property type="interactions" value="1524"/>
</dbReference>
<keyword evidence="4 8" id="KW-0812">Transmembrane</keyword>
<dbReference type="Pfam" id="PF00153">
    <property type="entry name" value="Mito_carr"/>
    <property type="match status" value="4"/>
</dbReference>
<dbReference type="PROSITE" id="PS50920">
    <property type="entry name" value="SOLCAR"/>
    <property type="match status" value="3"/>
</dbReference>
<sequence>MDLAPSETFEAPPAYTIMESNSAEKRVIPNIHGGRVEPYADATLDAVAGAGGALLALLTTYPLMTLNTRQHTEHRARGKKGRRDASSASSPSGMIAELRQLIREEGGVSALYRGVEPAVIGTVASQAVYNYFYSAMRNYYMAKKRTNPGPLSNLAIASAAGCVNVMCTIPIWTVTTRMQAARKKADEGATSNSKSRSSPLSKKSLASSWSSWTKGKDGTNDAEKRGRGEGEGKGDGEMKGFVATAGEVWRDGGVAGFWQGVVPSLVMVSNPALQYALYETVADGYRRARRRRRRVRAGLGVGSVKSVKSVTSTRSNDELSAWEVFAAASLAKLGATVVTYPILLVKSRLQSQSKGTEASMRYDGALDALRRIAAEEGLGAFYRGFGTKATQTVFAAALMFAAKEEIAKAVQVAYAKIATRRAAAAALRR</sequence>
<dbReference type="InParanoid" id="C1EFX5"/>
<dbReference type="GO" id="GO:0016020">
    <property type="term" value="C:membrane"/>
    <property type="evidence" value="ECO:0007669"/>
    <property type="project" value="UniProtKB-SubCell"/>
</dbReference>
<feature type="repeat" description="Solcar" evidence="8">
    <location>
        <begin position="40"/>
        <end position="139"/>
    </location>
</feature>
<feature type="region of interest" description="Disordered" evidence="10">
    <location>
        <begin position="68"/>
        <end position="92"/>
    </location>
</feature>
<dbReference type="GeneID" id="8248348"/>
<keyword evidence="12" id="KW-1185">Reference proteome</keyword>
<dbReference type="EMBL" id="CP001331">
    <property type="protein sequence ID" value="ACO66676.1"/>
    <property type="molecule type" value="Genomic_DNA"/>
</dbReference>
<evidence type="ECO:0000256" key="4">
    <source>
        <dbReference type="ARBA" id="ARBA00022692"/>
    </source>
</evidence>
<dbReference type="Proteomes" id="UP000002009">
    <property type="component" value="Chromosome 13"/>
</dbReference>
<dbReference type="eggNOG" id="KOG0769">
    <property type="taxonomic scope" value="Eukaryota"/>
</dbReference>
<dbReference type="AlphaFoldDB" id="C1EFX5"/>
<evidence type="ECO:0000256" key="8">
    <source>
        <dbReference type="PROSITE-ProRule" id="PRU00282"/>
    </source>
</evidence>
<dbReference type="STRING" id="296587.C1EFX5"/>
<feature type="repeat" description="Solcar" evidence="8">
    <location>
        <begin position="148"/>
        <end position="284"/>
    </location>
</feature>
<keyword evidence="3 9" id="KW-0813">Transport</keyword>